<evidence type="ECO:0000256" key="8">
    <source>
        <dbReference type="ARBA" id="ARBA00022597"/>
    </source>
</evidence>
<organism evidence="15 16">
    <name type="scientific">Methylobrevis albus</name>
    <dbReference type="NCBI Taxonomy" id="2793297"/>
    <lineage>
        <taxon>Bacteria</taxon>
        <taxon>Pseudomonadati</taxon>
        <taxon>Pseudomonadota</taxon>
        <taxon>Alphaproteobacteria</taxon>
        <taxon>Hyphomicrobiales</taxon>
        <taxon>Pleomorphomonadaceae</taxon>
        <taxon>Methylobrevis</taxon>
    </lineage>
</organism>
<evidence type="ECO:0000256" key="13">
    <source>
        <dbReference type="ARBA" id="ARBA00022842"/>
    </source>
</evidence>
<dbReference type="InterPro" id="IPR008279">
    <property type="entry name" value="PEP-util_enz_mobile_dom"/>
</dbReference>
<keyword evidence="11" id="KW-0479">Metal-binding</keyword>
<dbReference type="InterPro" id="IPR036618">
    <property type="entry name" value="PtsI_HPr-bd_sf"/>
</dbReference>
<dbReference type="InterPro" id="IPR006318">
    <property type="entry name" value="PTS_EI-like"/>
</dbReference>
<evidence type="ECO:0000256" key="12">
    <source>
        <dbReference type="ARBA" id="ARBA00022777"/>
    </source>
</evidence>
<comment type="catalytic activity">
    <reaction evidence="1">
        <text>L-histidyl-[protein] + phosphoenolpyruvate = N(pros)-phospho-L-histidyl-[protein] + pyruvate</text>
        <dbReference type="Rhea" id="RHEA:23880"/>
        <dbReference type="Rhea" id="RHEA-COMP:9745"/>
        <dbReference type="Rhea" id="RHEA-COMP:9746"/>
        <dbReference type="ChEBI" id="CHEBI:15361"/>
        <dbReference type="ChEBI" id="CHEBI:29979"/>
        <dbReference type="ChEBI" id="CHEBI:58702"/>
        <dbReference type="ChEBI" id="CHEBI:64837"/>
        <dbReference type="EC" id="2.7.3.9"/>
    </reaction>
</comment>
<dbReference type="EC" id="2.7.3.9" evidence="5"/>
<gene>
    <name evidence="15" type="primary">ptsP</name>
    <name evidence="15" type="ORF">I5731_05940</name>
</gene>
<dbReference type="NCBIfam" id="TIGR01417">
    <property type="entry name" value="PTS_I_fam"/>
    <property type="match status" value="1"/>
</dbReference>
<evidence type="ECO:0000256" key="5">
    <source>
        <dbReference type="ARBA" id="ARBA00012232"/>
    </source>
</evidence>
<dbReference type="PANTHER" id="PTHR46244:SF6">
    <property type="entry name" value="PHOSPHOENOLPYRUVATE-PROTEIN PHOSPHOTRANSFERASE"/>
    <property type="match status" value="1"/>
</dbReference>
<dbReference type="InterPro" id="IPR050499">
    <property type="entry name" value="PEP-utilizing_PTS_enzyme"/>
</dbReference>
<evidence type="ECO:0000256" key="4">
    <source>
        <dbReference type="ARBA" id="ARBA00007837"/>
    </source>
</evidence>
<keyword evidence="7" id="KW-0963">Cytoplasm</keyword>
<keyword evidence="9 15" id="KW-0808">Transferase</keyword>
<sequence>MRVPPVAVGPRVMLRRLREVMAEPIGAQDRLDKIVTVIAANMVAEVCSVYVLRADEVLELYATEGLNREAVHKASLKVGTGLVGLIARDGVPLNLPDAQMHPAFAYLPETGEEIYHSFLGVPILRGGRTLGVLVVQNRVRKGYSEEEEEALQTTAMVIAEMIASGELDKLSTAPNGLDRGRPSHFDGVGLTDGVGLGYVVLHEPRVVVTNLIAEDTEKELLRLETAIASLRLSVDDMLARRDVSHHGEHRDVLEAYRMFAHDRGWVRRMEEAVVRAGLTAEAAVERVQSDTRARMTRQNDPYLKERLHDFDDLTYRLLRELAGKSSKSSENLPRDSIIVARTMGAAELLDYDRDKIRGLVLEEGSPSSHVAIVARALNIASVAEVPGVVSLAEVGDAIVVDGELGKVHLRPPPDVEHAYAEKVRFRARRQERYRELRDQPSRSRDGTELTLLMNAGLVFDMPHLEESGAAGIGLFRTELQFMVASTFPRTGAQQALYSKVLDAAGDLPVTFRSLDVGGDKVLPYLRVAQEENPALGWRAIRLGLDRPALLKAQVRALLKAAGGRELRLMFPMVSEVGEFRHARSIVEREIGHLERHGHKIPDKIALGAMVEVPALLYQLDELFGIVDFVSVGSNDLFQFMFAADRGNAVVSARFDPLSVPFLRALRQIVDRGRAAGKPVTLCGELAGQPIGALALAGIGFRSISMAPASVGPVKAMLHALDLGELGPFLAGLLDAPDSDRRGRSLRSLLTEFAETRDIPLAR</sequence>
<dbReference type="Gene3D" id="3.30.450.40">
    <property type="match status" value="1"/>
</dbReference>
<proteinExistence type="inferred from homology"/>
<comment type="caution">
    <text evidence="15">The sequence shown here is derived from an EMBL/GenBank/DDBJ whole genome shotgun (WGS) entry which is preliminary data.</text>
</comment>
<dbReference type="PANTHER" id="PTHR46244">
    <property type="entry name" value="PHOSPHOENOLPYRUVATE-PROTEIN PHOSPHOTRANSFERASE"/>
    <property type="match status" value="1"/>
</dbReference>
<dbReference type="SUPFAM" id="SSF55781">
    <property type="entry name" value="GAF domain-like"/>
    <property type="match status" value="1"/>
</dbReference>
<dbReference type="Pfam" id="PF02896">
    <property type="entry name" value="PEP-utilizers_C"/>
    <property type="match status" value="1"/>
</dbReference>
<dbReference type="GO" id="GO:0016301">
    <property type="term" value="F:kinase activity"/>
    <property type="evidence" value="ECO:0007669"/>
    <property type="project" value="UniProtKB-KW"/>
</dbReference>
<feature type="domain" description="GAF" evidence="14">
    <location>
        <begin position="26"/>
        <end position="172"/>
    </location>
</feature>
<keyword evidence="8" id="KW-0762">Sugar transport</keyword>
<comment type="cofactor">
    <cofactor evidence="2">
        <name>Mg(2+)</name>
        <dbReference type="ChEBI" id="CHEBI:18420"/>
    </cofactor>
</comment>
<dbReference type="SUPFAM" id="SSF51621">
    <property type="entry name" value="Phosphoenolpyruvate/pyruvate domain"/>
    <property type="match status" value="1"/>
</dbReference>
<comment type="similarity">
    <text evidence="4">Belongs to the PEP-utilizing enzyme family.</text>
</comment>
<evidence type="ECO:0000256" key="10">
    <source>
        <dbReference type="ARBA" id="ARBA00022683"/>
    </source>
</evidence>
<dbReference type="Gene3D" id="3.20.20.60">
    <property type="entry name" value="Phosphoenolpyruvate-binding domains"/>
    <property type="match status" value="1"/>
</dbReference>
<dbReference type="Pfam" id="PF05524">
    <property type="entry name" value="PEP-utilisers_N"/>
    <property type="match status" value="1"/>
</dbReference>
<evidence type="ECO:0000313" key="16">
    <source>
        <dbReference type="Proteomes" id="UP000631694"/>
    </source>
</evidence>
<dbReference type="SMART" id="SM00065">
    <property type="entry name" value="GAF"/>
    <property type="match status" value="1"/>
</dbReference>
<dbReference type="InterPro" id="IPR000121">
    <property type="entry name" value="PEP_util_C"/>
</dbReference>
<dbReference type="InterPro" id="IPR015813">
    <property type="entry name" value="Pyrv/PenolPyrv_kinase-like_dom"/>
</dbReference>
<evidence type="ECO:0000256" key="6">
    <source>
        <dbReference type="ARBA" id="ARBA00022448"/>
    </source>
</evidence>
<dbReference type="SUPFAM" id="SSF47831">
    <property type="entry name" value="Enzyme I of the PEP:sugar phosphotransferase system HPr-binding (sub)domain"/>
    <property type="match status" value="1"/>
</dbReference>
<comment type="subcellular location">
    <subcellularLocation>
        <location evidence="3">Cytoplasm</location>
    </subcellularLocation>
</comment>
<evidence type="ECO:0000256" key="9">
    <source>
        <dbReference type="ARBA" id="ARBA00022679"/>
    </source>
</evidence>
<keyword evidence="12" id="KW-0418">Kinase</keyword>
<evidence type="ECO:0000256" key="1">
    <source>
        <dbReference type="ARBA" id="ARBA00000683"/>
    </source>
</evidence>
<dbReference type="RefSeq" id="WP_197310449.1">
    <property type="nucleotide sequence ID" value="NZ_JADZLT010000042.1"/>
</dbReference>
<dbReference type="GO" id="GO:0046872">
    <property type="term" value="F:metal ion binding"/>
    <property type="evidence" value="ECO:0007669"/>
    <property type="project" value="UniProtKB-KW"/>
</dbReference>
<evidence type="ECO:0000259" key="14">
    <source>
        <dbReference type="SMART" id="SM00065"/>
    </source>
</evidence>
<keyword evidence="16" id="KW-1185">Reference proteome</keyword>
<dbReference type="GO" id="GO:0009401">
    <property type="term" value="P:phosphoenolpyruvate-dependent sugar phosphotransferase system"/>
    <property type="evidence" value="ECO:0007669"/>
    <property type="project" value="UniProtKB-KW"/>
</dbReference>
<dbReference type="Gene3D" id="3.50.30.10">
    <property type="entry name" value="Phosphohistidine domain"/>
    <property type="match status" value="1"/>
</dbReference>
<keyword evidence="13" id="KW-0460">Magnesium</keyword>
<keyword evidence="6" id="KW-0813">Transport</keyword>
<dbReference type="PRINTS" id="PR01736">
    <property type="entry name" value="PHPHTRNFRASE"/>
</dbReference>
<dbReference type="GO" id="GO:0005737">
    <property type="term" value="C:cytoplasm"/>
    <property type="evidence" value="ECO:0007669"/>
    <property type="project" value="UniProtKB-SubCell"/>
</dbReference>
<dbReference type="InterPro" id="IPR036637">
    <property type="entry name" value="Phosphohistidine_dom_sf"/>
</dbReference>
<evidence type="ECO:0000256" key="2">
    <source>
        <dbReference type="ARBA" id="ARBA00001946"/>
    </source>
</evidence>
<reference evidence="15" key="1">
    <citation type="submission" date="2020-12" db="EMBL/GenBank/DDBJ databases">
        <title>Methylobrevis albus sp. nov., isolated from fresh water lack sediment.</title>
        <authorList>
            <person name="Zou Q."/>
        </authorList>
    </citation>
    <scope>NUCLEOTIDE SEQUENCE</scope>
    <source>
        <strain evidence="15">L22</strain>
    </source>
</reference>
<evidence type="ECO:0000313" key="15">
    <source>
        <dbReference type="EMBL" id="MBH0237357.1"/>
    </source>
</evidence>
<dbReference type="SUPFAM" id="SSF52009">
    <property type="entry name" value="Phosphohistidine domain"/>
    <property type="match status" value="1"/>
</dbReference>
<protein>
    <recommendedName>
        <fullName evidence="5">phosphoenolpyruvate--protein phosphotransferase</fullName>
        <ecNumber evidence="5">2.7.3.9</ecNumber>
    </recommendedName>
</protein>
<dbReference type="InterPro" id="IPR003018">
    <property type="entry name" value="GAF"/>
</dbReference>
<evidence type="ECO:0000256" key="11">
    <source>
        <dbReference type="ARBA" id="ARBA00022723"/>
    </source>
</evidence>
<accession>A0A931I083</accession>
<dbReference type="GO" id="GO:0008965">
    <property type="term" value="F:phosphoenolpyruvate-protein phosphotransferase activity"/>
    <property type="evidence" value="ECO:0007669"/>
    <property type="project" value="UniProtKB-EC"/>
</dbReference>
<dbReference type="Pfam" id="PF01590">
    <property type="entry name" value="GAF"/>
    <property type="match status" value="1"/>
</dbReference>
<dbReference type="InterPro" id="IPR040442">
    <property type="entry name" value="Pyrv_kinase-like_dom_sf"/>
</dbReference>
<dbReference type="InterPro" id="IPR008731">
    <property type="entry name" value="PTS_EIN"/>
</dbReference>
<dbReference type="AlphaFoldDB" id="A0A931I083"/>
<evidence type="ECO:0000256" key="7">
    <source>
        <dbReference type="ARBA" id="ARBA00022490"/>
    </source>
</evidence>
<evidence type="ECO:0000256" key="3">
    <source>
        <dbReference type="ARBA" id="ARBA00004496"/>
    </source>
</evidence>
<dbReference type="Pfam" id="PF00391">
    <property type="entry name" value="PEP-utilizers"/>
    <property type="match status" value="1"/>
</dbReference>
<dbReference type="InterPro" id="IPR029016">
    <property type="entry name" value="GAF-like_dom_sf"/>
</dbReference>
<dbReference type="Gene3D" id="1.10.274.10">
    <property type="entry name" value="PtsI, HPr-binding domain"/>
    <property type="match status" value="1"/>
</dbReference>
<dbReference type="EMBL" id="JADZLT010000042">
    <property type="protein sequence ID" value="MBH0237357.1"/>
    <property type="molecule type" value="Genomic_DNA"/>
</dbReference>
<keyword evidence="10" id="KW-0598">Phosphotransferase system</keyword>
<name>A0A931I083_9HYPH</name>
<dbReference type="Proteomes" id="UP000631694">
    <property type="component" value="Unassembled WGS sequence"/>
</dbReference>